<dbReference type="NCBIfam" id="TIGR00138">
    <property type="entry name" value="rsmG_gidB"/>
    <property type="match status" value="1"/>
</dbReference>
<feature type="binding site" evidence="6">
    <location>
        <position position="82"/>
    </location>
    <ligand>
        <name>S-adenosyl-L-methionine</name>
        <dbReference type="ChEBI" id="CHEBI:59789"/>
    </ligand>
</feature>
<name>A0A939HCU9_9CLOT</name>
<dbReference type="SUPFAM" id="SSF53335">
    <property type="entry name" value="S-adenosyl-L-methionine-dependent methyltransferases"/>
    <property type="match status" value="1"/>
</dbReference>
<organism evidence="7 8">
    <name type="scientific">Proteiniclasticum aestuarii</name>
    <dbReference type="NCBI Taxonomy" id="2817862"/>
    <lineage>
        <taxon>Bacteria</taxon>
        <taxon>Bacillati</taxon>
        <taxon>Bacillota</taxon>
        <taxon>Clostridia</taxon>
        <taxon>Eubacteriales</taxon>
        <taxon>Clostridiaceae</taxon>
        <taxon>Proteiniclasticum</taxon>
    </lineage>
</organism>
<evidence type="ECO:0000313" key="8">
    <source>
        <dbReference type="Proteomes" id="UP000664218"/>
    </source>
</evidence>
<dbReference type="Gene3D" id="3.40.50.150">
    <property type="entry name" value="Vaccinia Virus protein VP39"/>
    <property type="match status" value="1"/>
</dbReference>
<dbReference type="Pfam" id="PF02527">
    <property type="entry name" value="GidB"/>
    <property type="match status" value="1"/>
</dbReference>
<evidence type="ECO:0000256" key="3">
    <source>
        <dbReference type="ARBA" id="ARBA00022603"/>
    </source>
</evidence>
<comment type="caution">
    <text evidence="7">The sequence shown here is derived from an EMBL/GenBank/DDBJ whole genome shotgun (WGS) entry which is preliminary data.</text>
</comment>
<dbReference type="AlphaFoldDB" id="A0A939HCU9"/>
<keyword evidence="4 6" id="KW-0808">Transferase</keyword>
<dbReference type="InterPro" id="IPR003682">
    <property type="entry name" value="rRNA_ssu_MeTfrase_G"/>
</dbReference>
<dbReference type="GO" id="GO:0070043">
    <property type="term" value="F:rRNA (guanine-N7-)-methyltransferase activity"/>
    <property type="evidence" value="ECO:0007669"/>
    <property type="project" value="UniProtKB-UniRule"/>
</dbReference>
<dbReference type="GO" id="GO:0005829">
    <property type="term" value="C:cytosol"/>
    <property type="evidence" value="ECO:0007669"/>
    <property type="project" value="TreeGrafter"/>
</dbReference>
<feature type="binding site" evidence="6">
    <location>
        <begin position="128"/>
        <end position="129"/>
    </location>
    <ligand>
        <name>S-adenosyl-L-methionine</name>
        <dbReference type="ChEBI" id="CHEBI:59789"/>
    </ligand>
</feature>
<evidence type="ECO:0000313" key="7">
    <source>
        <dbReference type="EMBL" id="MBO1265642.1"/>
    </source>
</evidence>
<accession>A0A939HCU9</accession>
<comment type="caution">
    <text evidence="6">Lacks conserved residue(s) required for the propagation of feature annotation.</text>
</comment>
<evidence type="ECO:0000256" key="5">
    <source>
        <dbReference type="ARBA" id="ARBA00022691"/>
    </source>
</evidence>
<comment type="similarity">
    <text evidence="6">Belongs to the methyltransferase superfamily. RNA methyltransferase RsmG family.</text>
</comment>
<dbReference type="PANTHER" id="PTHR31760">
    <property type="entry name" value="S-ADENOSYL-L-METHIONINE-DEPENDENT METHYLTRANSFERASES SUPERFAMILY PROTEIN"/>
    <property type="match status" value="1"/>
</dbReference>
<comment type="subcellular location">
    <subcellularLocation>
        <location evidence="6">Cytoplasm</location>
    </subcellularLocation>
</comment>
<evidence type="ECO:0000256" key="2">
    <source>
        <dbReference type="ARBA" id="ARBA00022552"/>
    </source>
</evidence>
<dbReference type="InterPro" id="IPR029063">
    <property type="entry name" value="SAM-dependent_MTases_sf"/>
</dbReference>
<evidence type="ECO:0000256" key="1">
    <source>
        <dbReference type="ARBA" id="ARBA00022490"/>
    </source>
</evidence>
<evidence type="ECO:0000256" key="6">
    <source>
        <dbReference type="HAMAP-Rule" id="MF_00074"/>
    </source>
</evidence>
<protein>
    <recommendedName>
        <fullName evidence="6">Ribosomal RNA small subunit methyltransferase G</fullName>
        <ecNumber evidence="6">2.1.1.-</ecNumber>
    </recommendedName>
    <alternativeName>
        <fullName evidence="6">16S rRNA 7-methylguanosine methyltransferase</fullName>
        <shortName evidence="6">16S rRNA m7G methyltransferase</shortName>
    </alternativeName>
</protein>
<comment type="function">
    <text evidence="6">Specifically methylates the N7 position of a guanine in 16S rRNA.</text>
</comment>
<dbReference type="RefSeq" id="WP_207600161.1">
    <property type="nucleotide sequence ID" value="NZ_JAFNJU010000008.1"/>
</dbReference>
<reference evidence="7" key="1">
    <citation type="submission" date="2021-03" db="EMBL/GenBank/DDBJ databases">
        <title>Proteiniclasticum marinus sp. nov., isolated from tidal flat sediment.</title>
        <authorList>
            <person name="Namirimu T."/>
            <person name="Yang J.-A."/>
            <person name="Yang S.-H."/>
            <person name="Kim Y.-J."/>
            <person name="Kwon K.K."/>
        </authorList>
    </citation>
    <scope>NUCLEOTIDE SEQUENCE</scope>
    <source>
        <strain evidence="7">SCR006</strain>
    </source>
</reference>
<dbReference type="CDD" id="cd02440">
    <property type="entry name" value="AdoMet_MTases"/>
    <property type="match status" value="1"/>
</dbReference>
<keyword evidence="5 6" id="KW-0949">S-adenosyl-L-methionine</keyword>
<feature type="binding site" evidence="6">
    <location>
        <position position="147"/>
    </location>
    <ligand>
        <name>S-adenosyl-L-methionine</name>
        <dbReference type="ChEBI" id="CHEBI:59789"/>
    </ligand>
</feature>
<keyword evidence="3 6" id="KW-0489">Methyltransferase</keyword>
<evidence type="ECO:0000256" key="4">
    <source>
        <dbReference type="ARBA" id="ARBA00022679"/>
    </source>
</evidence>
<dbReference type="EMBL" id="JAFNJU010000008">
    <property type="protein sequence ID" value="MBO1265642.1"/>
    <property type="molecule type" value="Genomic_DNA"/>
</dbReference>
<dbReference type="HAMAP" id="MF_00074">
    <property type="entry name" value="16SrRNA_methyltr_G"/>
    <property type="match status" value="1"/>
</dbReference>
<keyword evidence="1 6" id="KW-0963">Cytoplasm</keyword>
<keyword evidence="8" id="KW-1185">Reference proteome</keyword>
<dbReference type="EC" id="2.1.1.-" evidence="6"/>
<feature type="binding site" evidence="6">
    <location>
        <position position="77"/>
    </location>
    <ligand>
        <name>S-adenosyl-L-methionine</name>
        <dbReference type="ChEBI" id="CHEBI:59789"/>
    </ligand>
</feature>
<dbReference type="Proteomes" id="UP000664218">
    <property type="component" value="Unassembled WGS sequence"/>
</dbReference>
<keyword evidence="2 6" id="KW-0698">rRNA processing</keyword>
<proteinExistence type="inferred from homology"/>
<gene>
    <name evidence="6 7" type="primary">rsmG</name>
    <name evidence="7" type="ORF">J3A84_11440</name>
</gene>
<dbReference type="FunFam" id="3.40.50.150:FF:000041">
    <property type="entry name" value="Ribosomal RNA small subunit methyltransferase G"/>
    <property type="match status" value="1"/>
</dbReference>
<sequence length="240" mass="27187">MYFDIMKKSADQLNLTFSRDQYEQFMQYKLLLKQWNEKLNLTAITEDDEIISKHFIDSIQAFQSEELNHAESLIDVGTGAGFPGLPIKIMKPELKITLLDSLNKRLNFLRAVSEEMNLENVEFVHSRAEDGARKSEYRDSYDVAVSRAVANLTLLTELCLPYVKVGGHFIALKGPAVEQEIEDAEYAVKVLGGKIIRIQKVKVEGTDLNHNLVVIRKMKPTPKGYPRSSAAIKKSLISEK</sequence>
<dbReference type="PANTHER" id="PTHR31760:SF0">
    <property type="entry name" value="S-ADENOSYL-L-METHIONINE-DEPENDENT METHYLTRANSFERASES SUPERFAMILY PROTEIN"/>
    <property type="match status" value="1"/>
</dbReference>
<dbReference type="PIRSF" id="PIRSF003078">
    <property type="entry name" value="GidB"/>
    <property type="match status" value="1"/>
</dbReference>